<dbReference type="GO" id="GO:0016887">
    <property type="term" value="F:ATP hydrolysis activity"/>
    <property type="evidence" value="ECO:0007669"/>
    <property type="project" value="InterPro"/>
</dbReference>
<reference evidence="7" key="1">
    <citation type="submission" date="2016-11" db="EMBL/GenBank/DDBJ databases">
        <authorList>
            <person name="Varghese N."/>
            <person name="Submissions S."/>
        </authorList>
    </citation>
    <scope>NUCLEOTIDE SEQUENCE [LARGE SCALE GENOMIC DNA]</scope>
    <source>
        <strain evidence="7">DSM 16219</strain>
    </source>
</reference>
<dbReference type="Pfam" id="PF00005">
    <property type="entry name" value="ABC_tran"/>
    <property type="match status" value="1"/>
</dbReference>
<dbReference type="PANTHER" id="PTHR43023">
    <property type="entry name" value="PROTEIN TRIGALACTOSYLDIACYLGLYCEROL 3, CHLOROPLASTIC"/>
    <property type="match status" value="1"/>
</dbReference>
<dbReference type="CDD" id="cd03261">
    <property type="entry name" value="ABC_Org_Solvent_Resistant"/>
    <property type="match status" value="1"/>
</dbReference>
<dbReference type="InterPro" id="IPR029787">
    <property type="entry name" value="Nucleotide_cyclase"/>
</dbReference>
<dbReference type="GO" id="GO:0005524">
    <property type="term" value="F:ATP binding"/>
    <property type="evidence" value="ECO:0007669"/>
    <property type="project" value="UniProtKB-KW"/>
</dbReference>
<dbReference type="Proteomes" id="UP000183994">
    <property type="component" value="Unassembled WGS sequence"/>
</dbReference>
<dbReference type="SUPFAM" id="SSF52540">
    <property type="entry name" value="P-loop containing nucleoside triphosphate hydrolases"/>
    <property type="match status" value="1"/>
</dbReference>
<evidence type="ECO:0000313" key="7">
    <source>
        <dbReference type="Proteomes" id="UP000183994"/>
    </source>
</evidence>
<dbReference type="SMART" id="SM00267">
    <property type="entry name" value="GGDEF"/>
    <property type="match status" value="1"/>
</dbReference>
<dbReference type="InterPro" id="IPR003593">
    <property type="entry name" value="AAA+_ATPase"/>
</dbReference>
<dbReference type="NCBIfam" id="TIGR00254">
    <property type="entry name" value="GGDEF"/>
    <property type="match status" value="1"/>
</dbReference>
<accession>A0A1M6RPD7</accession>
<dbReference type="SMART" id="SM00382">
    <property type="entry name" value="AAA"/>
    <property type="match status" value="1"/>
</dbReference>
<dbReference type="CDD" id="cd01949">
    <property type="entry name" value="GGDEF"/>
    <property type="match status" value="1"/>
</dbReference>
<dbReference type="AlphaFoldDB" id="A0A1M6RPD7"/>
<evidence type="ECO:0000259" key="5">
    <source>
        <dbReference type="PROSITE" id="PS50893"/>
    </source>
</evidence>
<gene>
    <name evidence="6" type="ORF">SAMN02745216_03312</name>
</gene>
<dbReference type="STRING" id="1121393.SAMN02745216_03312"/>
<feature type="domain" description="ABC transporter" evidence="5">
    <location>
        <begin position="6"/>
        <end position="242"/>
    </location>
</feature>
<dbReference type="SUPFAM" id="SSF55073">
    <property type="entry name" value="Nucleotide cyclase"/>
    <property type="match status" value="1"/>
</dbReference>
<evidence type="ECO:0000256" key="1">
    <source>
        <dbReference type="ARBA" id="ARBA00022448"/>
    </source>
</evidence>
<evidence type="ECO:0000256" key="3">
    <source>
        <dbReference type="ARBA" id="ARBA00022840"/>
    </source>
</evidence>
<dbReference type="PANTHER" id="PTHR43023:SF6">
    <property type="entry name" value="INTERMEMBRANE PHOSPHOLIPID TRANSPORT SYSTEM ATP-BINDING PROTEIN MLAF"/>
    <property type="match status" value="1"/>
</dbReference>
<dbReference type="Gene3D" id="3.30.70.270">
    <property type="match status" value="1"/>
</dbReference>
<sequence>MTTPLIEMKDVVKSFGRHHILRGASLTIEKGEVTTVIGKSGEGKSVLLKHIIGLMEPDSGQILFEGKEFKTMKKAERKQLRSRFSYVFQNTALFDSMTVYENVALPLKEKGELSKKEIAERVATRMDQLDLHEIGNKFPSQLSGGMKKRVALARALVTNPEIVLFDEPTTGLDPIRKNAVHSMISDYQKKFGFTAIVVSHEIPDVFFISQKVAMLDEGQILIQGAPQDIQQSKDPIVQGFLRGMEANHDALTGLGTPTQLERRFEQEMELQKQQESNFSLMVFTVENLEEINDKVGHVAGQTMVKNFAAWLQQHLRPNDTCSRYGMAKILAVLPNTTRKDAQKVCSKLARAARGEKITDAELYPGFCFSVSAGFAEATDDSPIDTVLAAAESRENMLYAFRITK</sequence>
<dbReference type="PROSITE" id="PS50887">
    <property type="entry name" value="GGDEF"/>
    <property type="match status" value="1"/>
</dbReference>
<dbReference type="InterPro" id="IPR003439">
    <property type="entry name" value="ABC_transporter-like_ATP-bd"/>
</dbReference>
<keyword evidence="2" id="KW-0547">Nucleotide-binding</keyword>
<keyword evidence="7" id="KW-1185">Reference proteome</keyword>
<keyword evidence="1" id="KW-0813">Transport</keyword>
<dbReference type="RefSeq" id="WP_073477368.1">
    <property type="nucleotide sequence ID" value="NZ_FQZU01000022.1"/>
</dbReference>
<feature type="domain" description="GGDEF" evidence="4">
    <location>
        <begin position="276"/>
        <end position="404"/>
    </location>
</feature>
<dbReference type="OrthoDB" id="9802264at2"/>
<dbReference type="InterPro" id="IPR043128">
    <property type="entry name" value="Rev_trsase/Diguanyl_cyclase"/>
</dbReference>
<dbReference type="Gene3D" id="3.40.50.300">
    <property type="entry name" value="P-loop containing nucleotide triphosphate hydrolases"/>
    <property type="match status" value="1"/>
</dbReference>
<organism evidence="6 7">
    <name type="scientific">Desulfatibacillum alkenivorans DSM 16219</name>
    <dbReference type="NCBI Taxonomy" id="1121393"/>
    <lineage>
        <taxon>Bacteria</taxon>
        <taxon>Pseudomonadati</taxon>
        <taxon>Thermodesulfobacteriota</taxon>
        <taxon>Desulfobacteria</taxon>
        <taxon>Desulfobacterales</taxon>
        <taxon>Desulfatibacillaceae</taxon>
        <taxon>Desulfatibacillum</taxon>
    </lineage>
</organism>
<dbReference type="InterPro" id="IPR027417">
    <property type="entry name" value="P-loop_NTPase"/>
</dbReference>
<dbReference type="EMBL" id="FQZU01000022">
    <property type="protein sequence ID" value="SHK34381.1"/>
    <property type="molecule type" value="Genomic_DNA"/>
</dbReference>
<dbReference type="PROSITE" id="PS00211">
    <property type="entry name" value="ABC_TRANSPORTER_1"/>
    <property type="match status" value="1"/>
</dbReference>
<keyword evidence="3 6" id="KW-0067">ATP-binding</keyword>
<protein>
    <submittedName>
        <fullName evidence="6">Phospholipid/cholesterol/gamma-HCH transport system ATP-binding protein</fullName>
    </submittedName>
</protein>
<dbReference type="PROSITE" id="PS50893">
    <property type="entry name" value="ABC_TRANSPORTER_2"/>
    <property type="match status" value="1"/>
</dbReference>
<dbReference type="InterPro" id="IPR017871">
    <property type="entry name" value="ABC_transporter-like_CS"/>
</dbReference>
<evidence type="ECO:0000313" key="6">
    <source>
        <dbReference type="EMBL" id="SHK34381.1"/>
    </source>
</evidence>
<dbReference type="InterPro" id="IPR000160">
    <property type="entry name" value="GGDEF_dom"/>
</dbReference>
<evidence type="ECO:0000259" key="4">
    <source>
        <dbReference type="PROSITE" id="PS50887"/>
    </source>
</evidence>
<name>A0A1M6RPD7_9BACT</name>
<evidence type="ECO:0000256" key="2">
    <source>
        <dbReference type="ARBA" id="ARBA00022741"/>
    </source>
</evidence>
<dbReference type="Pfam" id="PF00990">
    <property type="entry name" value="GGDEF"/>
    <property type="match status" value="1"/>
</dbReference>
<proteinExistence type="predicted"/>